<reference evidence="1" key="2">
    <citation type="journal article" date="2021" name="PeerJ">
        <title>Extensive microbial diversity within the chicken gut microbiome revealed by metagenomics and culture.</title>
        <authorList>
            <person name="Gilroy R."/>
            <person name="Ravi A."/>
            <person name="Getino M."/>
            <person name="Pursley I."/>
            <person name="Horton D.L."/>
            <person name="Alikhan N.F."/>
            <person name="Baker D."/>
            <person name="Gharbi K."/>
            <person name="Hall N."/>
            <person name="Watson M."/>
            <person name="Adriaenssens E.M."/>
            <person name="Foster-Nyarko E."/>
            <person name="Jarju S."/>
            <person name="Secka A."/>
            <person name="Antonio M."/>
            <person name="Oren A."/>
            <person name="Chaudhuri R.R."/>
            <person name="La Ragione R."/>
            <person name="Hildebrand F."/>
            <person name="Pallen M.J."/>
        </authorList>
    </citation>
    <scope>NUCLEOTIDE SEQUENCE</scope>
    <source>
        <strain evidence="1">ChiGjej1B1-1684</strain>
    </source>
</reference>
<dbReference type="GO" id="GO:0016787">
    <property type="term" value="F:hydrolase activity"/>
    <property type="evidence" value="ECO:0007669"/>
    <property type="project" value="UniProtKB-KW"/>
</dbReference>
<keyword evidence="1" id="KW-0378">Hydrolase</keyword>
<organism evidence="1 2">
    <name type="scientific">Candidatus Limousia pullorum</name>
    <dbReference type="NCBI Taxonomy" id="2840860"/>
    <lineage>
        <taxon>Bacteria</taxon>
        <taxon>Bacillati</taxon>
        <taxon>Bacillota</taxon>
        <taxon>Clostridia</taxon>
        <taxon>Eubacteriales</taxon>
        <taxon>Oscillospiraceae</taxon>
        <taxon>Oscillospiraceae incertae sedis</taxon>
        <taxon>Candidatus Limousia</taxon>
    </lineage>
</organism>
<reference evidence="1" key="1">
    <citation type="submission" date="2020-10" db="EMBL/GenBank/DDBJ databases">
        <authorList>
            <person name="Gilroy R."/>
        </authorList>
    </citation>
    <scope>NUCLEOTIDE SEQUENCE</scope>
    <source>
        <strain evidence="1">ChiGjej1B1-1684</strain>
    </source>
</reference>
<dbReference type="Proteomes" id="UP000824118">
    <property type="component" value="Unassembled WGS sequence"/>
</dbReference>
<proteinExistence type="predicted"/>
<dbReference type="EMBL" id="DVNG01000035">
    <property type="protein sequence ID" value="HIU49900.1"/>
    <property type="molecule type" value="Genomic_DNA"/>
</dbReference>
<dbReference type="InterPro" id="IPR050155">
    <property type="entry name" value="HAD-like_hydrolase_sf"/>
</dbReference>
<dbReference type="SUPFAM" id="SSF56784">
    <property type="entry name" value="HAD-like"/>
    <property type="match status" value="1"/>
</dbReference>
<dbReference type="GO" id="GO:0005829">
    <property type="term" value="C:cytosol"/>
    <property type="evidence" value="ECO:0007669"/>
    <property type="project" value="TreeGrafter"/>
</dbReference>
<accession>A0A9D1LXF2</accession>
<dbReference type="InterPro" id="IPR041492">
    <property type="entry name" value="HAD_2"/>
</dbReference>
<dbReference type="GO" id="GO:0004713">
    <property type="term" value="F:protein tyrosine kinase activity"/>
    <property type="evidence" value="ECO:0007669"/>
    <property type="project" value="TreeGrafter"/>
</dbReference>
<comment type="caution">
    <text evidence="1">The sequence shown here is derived from an EMBL/GenBank/DDBJ whole genome shotgun (WGS) entry which is preliminary data.</text>
</comment>
<dbReference type="AlphaFoldDB" id="A0A9D1LXF2"/>
<name>A0A9D1LXF2_9FIRM</name>
<gene>
    <name evidence="1" type="ORF">IAD22_02640</name>
</gene>
<evidence type="ECO:0000313" key="1">
    <source>
        <dbReference type="EMBL" id="HIU49900.1"/>
    </source>
</evidence>
<dbReference type="SFLD" id="SFLDS00003">
    <property type="entry name" value="Haloacid_Dehalogenase"/>
    <property type="match status" value="1"/>
</dbReference>
<dbReference type="PANTHER" id="PTHR43434">
    <property type="entry name" value="PHOSPHOGLYCOLATE PHOSPHATASE"/>
    <property type="match status" value="1"/>
</dbReference>
<dbReference type="NCBIfam" id="TIGR01549">
    <property type="entry name" value="HAD-SF-IA-v1"/>
    <property type="match status" value="1"/>
</dbReference>
<evidence type="ECO:0000313" key="2">
    <source>
        <dbReference type="Proteomes" id="UP000824118"/>
    </source>
</evidence>
<dbReference type="PANTHER" id="PTHR43434:SF20">
    <property type="entry name" value="5'-NUCLEOTIDASE"/>
    <property type="match status" value="1"/>
</dbReference>
<dbReference type="Gene3D" id="3.40.50.1000">
    <property type="entry name" value="HAD superfamily/HAD-like"/>
    <property type="match status" value="1"/>
</dbReference>
<dbReference type="InterPro" id="IPR006439">
    <property type="entry name" value="HAD-SF_hydro_IA"/>
</dbReference>
<dbReference type="InterPro" id="IPR023214">
    <property type="entry name" value="HAD_sf"/>
</dbReference>
<dbReference type="InterPro" id="IPR036412">
    <property type="entry name" value="HAD-like_sf"/>
</dbReference>
<dbReference type="SFLD" id="SFLDG01129">
    <property type="entry name" value="C1.5:_HAD__Beta-PGM__Phosphata"/>
    <property type="match status" value="1"/>
</dbReference>
<dbReference type="InterPro" id="IPR023198">
    <property type="entry name" value="PGP-like_dom2"/>
</dbReference>
<dbReference type="Gene3D" id="1.10.150.240">
    <property type="entry name" value="Putative phosphatase, domain 2"/>
    <property type="match status" value="1"/>
</dbReference>
<protein>
    <submittedName>
        <fullName evidence="1">HAD-IA family hydrolase</fullName>
    </submittedName>
</protein>
<sequence length="224" mass="24873">MAHEKNLKIKYKAVLFDLDGTLSESAPGIRYSLEETLKKMGQPVPDLSDYSVYVGPPLLNTLMNLCSMTKEEAENATEIYRGIYNTVGKYKNKLYDGIEELLTALKDSDAKIAVATSKYEPFAEDVIKIIGAYDYFDKICGSNLDGSRKDKKDIVEYARKELGLSENDKMVLVGDTFYDTKGALAAGIDFIGVNYGYGNKNLMVESGGKNFADTPMDILKFLTE</sequence>
<dbReference type="Pfam" id="PF13419">
    <property type="entry name" value="HAD_2"/>
    <property type="match status" value="1"/>
</dbReference>